<gene>
    <name evidence="2" type="ORF">ElyMa_001490100</name>
</gene>
<feature type="transmembrane region" description="Helical" evidence="1">
    <location>
        <begin position="12"/>
        <end position="36"/>
    </location>
</feature>
<dbReference type="Proteomes" id="UP000762676">
    <property type="component" value="Unassembled WGS sequence"/>
</dbReference>
<keyword evidence="1" id="KW-0472">Membrane</keyword>
<dbReference type="AlphaFoldDB" id="A0AAV4J495"/>
<sequence length="197" mass="22420">MSGIDTRYLIDLGCFSFFLIIFLSLVVTLMVCTAVVVEEALDSDRHKTRLALQVLAWAAILVLLRETKNLNLRASHSQSSHCVGRRNQNFFIFVAWKLVVHPKAQQQKELPTGLPNLLPIICCYNNIFKTFNRNPRIPSSSGKFNIDDPSFRYRLGYESSSVAAISRSSTGNLYTESYDEEELRRLKEIGATFSRNH</sequence>
<comment type="caution">
    <text evidence="2">The sequence shown here is derived from an EMBL/GenBank/DDBJ whole genome shotgun (WGS) entry which is preliminary data.</text>
</comment>
<name>A0AAV4J495_9GAST</name>
<evidence type="ECO:0000313" key="2">
    <source>
        <dbReference type="EMBL" id="GFS17161.1"/>
    </source>
</evidence>
<protein>
    <submittedName>
        <fullName evidence="2">Uncharacterized protein</fullName>
    </submittedName>
</protein>
<keyword evidence="3" id="KW-1185">Reference proteome</keyword>
<accession>A0AAV4J495</accession>
<evidence type="ECO:0000256" key="1">
    <source>
        <dbReference type="SAM" id="Phobius"/>
    </source>
</evidence>
<reference evidence="2 3" key="1">
    <citation type="journal article" date="2021" name="Elife">
        <title>Chloroplast acquisition without the gene transfer in kleptoplastic sea slugs, Plakobranchus ocellatus.</title>
        <authorList>
            <person name="Maeda T."/>
            <person name="Takahashi S."/>
            <person name="Yoshida T."/>
            <person name="Shimamura S."/>
            <person name="Takaki Y."/>
            <person name="Nagai Y."/>
            <person name="Toyoda A."/>
            <person name="Suzuki Y."/>
            <person name="Arimoto A."/>
            <person name="Ishii H."/>
            <person name="Satoh N."/>
            <person name="Nishiyama T."/>
            <person name="Hasebe M."/>
            <person name="Maruyama T."/>
            <person name="Minagawa J."/>
            <person name="Obokata J."/>
            <person name="Shigenobu S."/>
        </authorList>
    </citation>
    <scope>NUCLEOTIDE SEQUENCE [LARGE SCALE GENOMIC DNA]</scope>
</reference>
<evidence type="ECO:0000313" key="3">
    <source>
        <dbReference type="Proteomes" id="UP000762676"/>
    </source>
</evidence>
<keyword evidence="1" id="KW-1133">Transmembrane helix</keyword>
<proteinExistence type="predicted"/>
<organism evidence="2 3">
    <name type="scientific">Elysia marginata</name>
    <dbReference type="NCBI Taxonomy" id="1093978"/>
    <lineage>
        <taxon>Eukaryota</taxon>
        <taxon>Metazoa</taxon>
        <taxon>Spiralia</taxon>
        <taxon>Lophotrochozoa</taxon>
        <taxon>Mollusca</taxon>
        <taxon>Gastropoda</taxon>
        <taxon>Heterobranchia</taxon>
        <taxon>Euthyneura</taxon>
        <taxon>Panpulmonata</taxon>
        <taxon>Sacoglossa</taxon>
        <taxon>Placobranchoidea</taxon>
        <taxon>Plakobranchidae</taxon>
        <taxon>Elysia</taxon>
    </lineage>
</organism>
<dbReference type="EMBL" id="BMAT01002950">
    <property type="protein sequence ID" value="GFS17161.1"/>
    <property type="molecule type" value="Genomic_DNA"/>
</dbReference>
<keyword evidence="1" id="KW-0812">Transmembrane</keyword>